<sequence length="99" mass="10942">MSDLHHTHTHTHDRDLTALVLPAPQQHRRLNQADLQMLAIVFVLFASPVFALLSLKASLKVEAKIFHVHVPIGICLACLFAQFYLLKAPAALLQAPSSL</sequence>
<proteinExistence type="predicted"/>
<gene>
    <name evidence="2" type="ORF">CFO_g4906</name>
</gene>
<feature type="transmembrane region" description="Helical" evidence="1">
    <location>
        <begin position="35"/>
        <end position="53"/>
    </location>
</feature>
<dbReference type="EMBL" id="LBBL01000335">
    <property type="protein sequence ID" value="KKF92746.1"/>
    <property type="molecule type" value="Genomic_DNA"/>
</dbReference>
<evidence type="ECO:0000313" key="2">
    <source>
        <dbReference type="EMBL" id="KKF92746.1"/>
    </source>
</evidence>
<name>A0A0F8AXD0_CERFI</name>
<accession>A0A0F8AXD0</accession>
<feature type="transmembrane region" description="Helical" evidence="1">
    <location>
        <begin position="65"/>
        <end position="86"/>
    </location>
</feature>
<organism evidence="2 3">
    <name type="scientific">Ceratocystis fimbriata f. sp. platani</name>
    <dbReference type="NCBI Taxonomy" id="88771"/>
    <lineage>
        <taxon>Eukaryota</taxon>
        <taxon>Fungi</taxon>
        <taxon>Dikarya</taxon>
        <taxon>Ascomycota</taxon>
        <taxon>Pezizomycotina</taxon>
        <taxon>Sordariomycetes</taxon>
        <taxon>Hypocreomycetidae</taxon>
        <taxon>Microascales</taxon>
        <taxon>Ceratocystidaceae</taxon>
        <taxon>Ceratocystis</taxon>
    </lineage>
</organism>
<dbReference type="AlphaFoldDB" id="A0A0F8AXD0"/>
<keyword evidence="3" id="KW-1185">Reference proteome</keyword>
<comment type="caution">
    <text evidence="2">The sequence shown here is derived from an EMBL/GenBank/DDBJ whole genome shotgun (WGS) entry which is preliminary data.</text>
</comment>
<keyword evidence="1" id="KW-0472">Membrane</keyword>
<dbReference type="Proteomes" id="UP000034841">
    <property type="component" value="Unassembled WGS sequence"/>
</dbReference>
<evidence type="ECO:0000313" key="3">
    <source>
        <dbReference type="Proteomes" id="UP000034841"/>
    </source>
</evidence>
<keyword evidence="1" id="KW-0812">Transmembrane</keyword>
<protein>
    <submittedName>
        <fullName evidence="2">Uncharacterized protein</fullName>
    </submittedName>
</protein>
<keyword evidence="1" id="KW-1133">Transmembrane helix</keyword>
<reference evidence="2 3" key="1">
    <citation type="submission" date="2015-04" db="EMBL/GenBank/DDBJ databases">
        <title>Genome sequence of Ceratocystis platani, a major pathogen of plane trees.</title>
        <authorList>
            <person name="Belbahri L."/>
        </authorList>
    </citation>
    <scope>NUCLEOTIDE SEQUENCE [LARGE SCALE GENOMIC DNA]</scope>
    <source>
        <strain evidence="2 3">CFO</strain>
    </source>
</reference>
<evidence type="ECO:0000256" key="1">
    <source>
        <dbReference type="SAM" id="Phobius"/>
    </source>
</evidence>